<evidence type="ECO:0000256" key="9">
    <source>
        <dbReference type="HAMAP-Rule" id="MF_00326"/>
    </source>
</evidence>
<keyword evidence="6 9" id="KW-0694">RNA-binding</keyword>
<dbReference type="PANTHER" id="PTHR23105">
    <property type="entry name" value="RIBOSOMAL PROTEIN L7AE FAMILY MEMBER"/>
    <property type="match status" value="1"/>
</dbReference>
<evidence type="ECO:0000256" key="2">
    <source>
        <dbReference type="ARBA" id="ARBA00007337"/>
    </source>
</evidence>
<dbReference type="Pfam" id="PF01248">
    <property type="entry name" value="Ribosomal_L7Ae"/>
    <property type="match status" value="1"/>
</dbReference>
<dbReference type="PRINTS" id="PR00884">
    <property type="entry name" value="RIBOSOMALHS6"/>
</dbReference>
<dbReference type="HAMAP" id="MF_00326">
    <property type="entry name" value="Ribosomal_eL8"/>
    <property type="match status" value="1"/>
</dbReference>
<dbReference type="GO" id="GO:0005840">
    <property type="term" value="C:ribosome"/>
    <property type="evidence" value="ECO:0007669"/>
    <property type="project" value="UniProtKB-KW"/>
</dbReference>
<gene>
    <name evidence="9" type="primary">rpl7ae</name>
    <name evidence="11" type="ORF">D6D85_13290</name>
    <name evidence="12" type="ORF">EF810_06725</name>
</gene>
<protein>
    <recommendedName>
        <fullName evidence="9">Large ribosomal subunit protein eL8</fullName>
    </recommendedName>
</protein>
<feature type="domain" description="Ribosomal protein eL8/eL30/eS12/Gadd45" evidence="10">
    <location>
        <begin position="22"/>
        <end position="114"/>
    </location>
</feature>
<dbReference type="InterPro" id="IPR004038">
    <property type="entry name" value="Ribosomal_eL8/eL30/eS12/Gad45"/>
</dbReference>
<organism evidence="11 13">
    <name type="scientific">Candidatus Methanodesulfokora washburnensis</name>
    <dbReference type="NCBI Taxonomy" id="2478471"/>
    <lineage>
        <taxon>Archaea</taxon>
        <taxon>Thermoproteota</taxon>
        <taxon>Candidatus Korarchaeia</taxon>
        <taxon>Candidatus Korarchaeia incertae sedis</taxon>
        <taxon>Candidatus Methanodesulfokora</taxon>
    </lineage>
</organism>
<reference evidence="11 13" key="1">
    <citation type="submission" date="2018-10" db="EMBL/GenBank/DDBJ databases">
        <title>Co-occurring genomic capacity for anaerobic methane metabolism and dissimilatory sulfite reduction discovered in the Korarchaeota.</title>
        <authorList>
            <person name="Mckay L.J."/>
            <person name="Dlakic M."/>
            <person name="Fields M.W."/>
            <person name="Delmont T.O."/>
            <person name="Eren A.M."/>
            <person name="Jay Z.J."/>
            <person name="Klingelsmith K.B."/>
            <person name="Rusch D.B."/>
            <person name="Inskeep W.P."/>
        </authorList>
    </citation>
    <scope>NUCLEOTIDE SEQUENCE [LARGE SCALE GENOMIC DNA]</scope>
    <source>
        <strain evidence="11 13">MDKW</strain>
    </source>
</reference>
<keyword evidence="13" id="KW-1185">Reference proteome</keyword>
<dbReference type="GO" id="GO:0005737">
    <property type="term" value="C:cytoplasm"/>
    <property type="evidence" value="ECO:0007669"/>
    <property type="project" value="UniProtKB-SubCell"/>
</dbReference>
<proteinExistence type="inferred from homology"/>
<dbReference type="PROSITE" id="PS01082">
    <property type="entry name" value="RIBOSOMAL_L7AE"/>
    <property type="match status" value="1"/>
</dbReference>
<dbReference type="Proteomes" id="UP000277582">
    <property type="component" value="Unassembled WGS sequence"/>
</dbReference>
<dbReference type="FunFam" id="3.30.1330.30:FF:000020">
    <property type="entry name" value="50S ribosomal protein L7Ae"/>
    <property type="match status" value="1"/>
</dbReference>
<comment type="subunit">
    <text evidence="9">Part of the 50S ribosomal subunit. Probably part of the RNase P complex.</text>
</comment>
<dbReference type="PRINTS" id="PR00881">
    <property type="entry name" value="L7ARS6FAMILY"/>
</dbReference>
<dbReference type="GO" id="GO:0004526">
    <property type="term" value="F:ribonuclease P activity"/>
    <property type="evidence" value="ECO:0007669"/>
    <property type="project" value="UniProtKB-UniRule"/>
</dbReference>
<dbReference type="InterPro" id="IPR050257">
    <property type="entry name" value="eL8/uL1-like"/>
</dbReference>
<comment type="function">
    <text evidence="9">Multifunctional RNA-binding protein that recognizes the K-turn motif in ribosomal RNA, the RNA component of RNase P, box H/ACA, box C/D and box C'/D' sRNAs.</text>
</comment>
<evidence type="ECO:0000256" key="7">
    <source>
        <dbReference type="ARBA" id="ARBA00022980"/>
    </source>
</evidence>
<dbReference type="InterPro" id="IPR004037">
    <property type="entry name" value="Ribosomal_eL8-like_CS"/>
</dbReference>
<dbReference type="OrthoDB" id="25810at2157"/>
<dbReference type="RefSeq" id="WP_125672435.1">
    <property type="nucleotide sequence ID" value="NZ_RCOS01000146.1"/>
</dbReference>
<comment type="similarity">
    <text evidence="2 9">Belongs to the eukaryotic ribosomal protein eL8 family.</text>
</comment>
<dbReference type="GO" id="GO:0003735">
    <property type="term" value="F:structural constituent of ribosome"/>
    <property type="evidence" value="ECO:0007669"/>
    <property type="project" value="InterPro"/>
</dbReference>
<comment type="subcellular location">
    <subcellularLocation>
        <location evidence="1 9">Cytoplasm</location>
    </subcellularLocation>
</comment>
<dbReference type="GO" id="GO:0019843">
    <property type="term" value="F:rRNA binding"/>
    <property type="evidence" value="ECO:0007669"/>
    <property type="project" value="UniProtKB-KW"/>
</dbReference>
<keyword evidence="8 9" id="KW-0687">Ribonucleoprotein</keyword>
<dbReference type="SUPFAM" id="SSF55315">
    <property type="entry name" value="L30e-like"/>
    <property type="match status" value="1"/>
</dbReference>
<evidence type="ECO:0000259" key="10">
    <source>
        <dbReference type="Pfam" id="PF01248"/>
    </source>
</evidence>
<dbReference type="Gene3D" id="3.30.1330.30">
    <property type="match status" value="1"/>
</dbReference>
<evidence type="ECO:0000313" key="11">
    <source>
        <dbReference type="EMBL" id="RSN72596.1"/>
    </source>
</evidence>
<dbReference type="Proteomes" id="UP000316217">
    <property type="component" value="Unassembled WGS sequence"/>
</dbReference>
<dbReference type="AlphaFoldDB" id="A0A3R9QUR4"/>
<dbReference type="InterPro" id="IPR022481">
    <property type="entry name" value="Ribosomal_eL8_arc"/>
</dbReference>
<comment type="caution">
    <text evidence="11">The sequence shown here is derived from an EMBL/GenBank/DDBJ whole genome shotgun (WGS) entry which is preliminary data.</text>
</comment>
<evidence type="ECO:0000256" key="3">
    <source>
        <dbReference type="ARBA" id="ARBA00022490"/>
    </source>
</evidence>
<name>A0A3R9QUR4_9CREN</name>
<keyword evidence="5 9" id="KW-0699">rRNA-binding</keyword>
<dbReference type="InterPro" id="IPR029064">
    <property type="entry name" value="Ribosomal_eL30-like_sf"/>
</dbReference>
<keyword evidence="7 9" id="KW-0689">Ribosomal protein</keyword>
<evidence type="ECO:0000256" key="4">
    <source>
        <dbReference type="ARBA" id="ARBA00022694"/>
    </source>
</evidence>
<sequence length="130" mass="14116">MSRSDKPFYVKFKVPDDVIPKIYEMVNLVRTSGGKLRKGVNETTKAIERGEAKFVVIAEDVNPPEIVAHLPLLCDERKVPYAYVPSKLELGKAAGLEVASSSVAIVDPGQAGNLIDAIKGKINEIRGTPQ</sequence>
<dbReference type="GO" id="GO:1990904">
    <property type="term" value="C:ribonucleoprotein complex"/>
    <property type="evidence" value="ECO:0007669"/>
    <property type="project" value="UniProtKB-KW"/>
</dbReference>
<dbReference type="GO" id="GO:0042254">
    <property type="term" value="P:ribosome biogenesis"/>
    <property type="evidence" value="ECO:0007669"/>
    <property type="project" value="InterPro"/>
</dbReference>
<dbReference type="InterPro" id="IPR018492">
    <property type="entry name" value="Ribosomal_eL8/Nhp2"/>
</dbReference>
<keyword evidence="4 9" id="KW-0819">tRNA processing</keyword>
<dbReference type="GO" id="GO:0006412">
    <property type="term" value="P:translation"/>
    <property type="evidence" value="ECO:0007669"/>
    <property type="project" value="UniProtKB-UniRule"/>
</dbReference>
<evidence type="ECO:0000313" key="12">
    <source>
        <dbReference type="EMBL" id="RZN59428.1"/>
    </source>
</evidence>
<evidence type="ECO:0000256" key="1">
    <source>
        <dbReference type="ARBA" id="ARBA00004496"/>
    </source>
</evidence>
<evidence type="ECO:0000256" key="6">
    <source>
        <dbReference type="ARBA" id="ARBA00022884"/>
    </source>
</evidence>
<dbReference type="GO" id="GO:0001682">
    <property type="term" value="P:tRNA 5'-leader removal"/>
    <property type="evidence" value="ECO:0007669"/>
    <property type="project" value="UniProtKB-UniRule"/>
</dbReference>
<dbReference type="EMBL" id="RCOS01000146">
    <property type="protein sequence ID" value="RSN72596.1"/>
    <property type="molecule type" value="Genomic_DNA"/>
</dbReference>
<evidence type="ECO:0000256" key="8">
    <source>
        <dbReference type="ARBA" id="ARBA00023274"/>
    </source>
</evidence>
<dbReference type="NCBIfam" id="TIGR03677">
    <property type="entry name" value="eL8_ribo"/>
    <property type="match status" value="1"/>
</dbReference>
<evidence type="ECO:0000313" key="14">
    <source>
        <dbReference type="Proteomes" id="UP000316217"/>
    </source>
</evidence>
<evidence type="ECO:0000256" key="5">
    <source>
        <dbReference type="ARBA" id="ARBA00022730"/>
    </source>
</evidence>
<reference evidence="12 14" key="2">
    <citation type="journal article" date="2019" name="Nat. Microbiol.">
        <title>Wide diversity of methane and short-chain alkane metabolisms in uncultured archaea.</title>
        <authorList>
            <person name="Borrel G."/>
            <person name="Adam P.S."/>
            <person name="McKay L.J."/>
            <person name="Chen L.X."/>
            <person name="Sierra-Garcia I.N."/>
            <person name="Sieber C.M."/>
            <person name="Letourneur Q."/>
            <person name="Ghozlane A."/>
            <person name="Andersen G.L."/>
            <person name="Li W.J."/>
            <person name="Hallam S.J."/>
            <person name="Muyzer G."/>
            <person name="de Oliveira V.M."/>
            <person name="Inskeep W.P."/>
            <person name="Banfield J.F."/>
            <person name="Gribaldo S."/>
        </authorList>
    </citation>
    <scope>NUCLEOTIDE SEQUENCE [LARGE SCALE GENOMIC DNA]</scope>
    <source>
        <strain evidence="12">NM4</strain>
    </source>
</reference>
<keyword evidence="3 9" id="KW-0963">Cytoplasm</keyword>
<dbReference type="EMBL" id="RXII01000105">
    <property type="protein sequence ID" value="RZN59428.1"/>
    <property type="molecule type" value="Genomic_DNA"/>
</dbReference>
<accession>A0A3R9QUR4</accession>
<evidence type="ECO:0000313" key="13">
    <source>
        <dbReference type="Proteomes" id="UP000277582"/>
    </source>
</evidence>